<accession>A0A0H3LTG7</accession>
<dbReference type="SMART" id="SM00869">
    <property type="entry name" value="Autotransporter"/>
    <property type="match status" value="1"/>
</dbReference>
<dbReference type="InterPro" id="IPR030895">
    <property type="entry name" value="T5SS_PEPC_rpt"/>
</dbReference>
<dbReference type="Pfam" id="PF03797">
    <property type="entry name" value="Autotransporter"/>
    <property type="match status" value="1"/>
</dbReference>
<dbReference type="InterPro" id="IPR005546">
    <property type="entry name" value="Autotransporte_beta"/>
</dbReference>
<dbReference type="InterPro" id="IPR036709">
    <property type="entry name" value="Autotransporte_beta_dom_sf"/>
</dbReference>
<dbReference type="SUPFAM" id="SSF103515">
    <property type="entry name" value="Autotransporter"/>
    <property type="match status" value="1"/>
</dbReference>
<feature type="chain" id="PRO_5002615011" evidence="2">
    <location>
        <begin position="31"/>
        <end position="903"/>
    </location>
</feature>
<dbReference type="Pfam" id="PF18883">
    <property type="entry name" value="AC_1"/>
    <property type="match status" value="1"/>
</dbReference>
<dbReference type="InterPro" id="IPR051551">
    <property type="entry name" value="Autotransporter_adhesion"/>
</dbReference>
<dbReference type="CDD" id="cd01344">
    <property type="entry name" value="PL2_Passenger_AT"/>
    <property type="match status" value="1"/>
</dbReference>
<gene>
    <name evidence="4" type="primary">bapA</name>
    <name evidence="4" type="ordered locus">BB1649</name>
</gene>
<dbReference type="Pfam" id="PF12951">
    <property type="entry name" value="PATR"/>
    <property type="match status" value="1"/>
</dbReference>
<feature type="domain" description="Autotransporter" evidence="3">
    <location>
        <begin position="626"/>
        <end position="903"/>
    </location>
</feature>
<protein>
    <submittedName>
        <fullName evidence="4">Autotransporter</fullName>
    </submittedName>
</protein>
<proteinExistence type="predicted"/>
<dbReference type="eggNOG" id="COG3468">
    <property type="taxonomic scope" value="Bacteria"/>
</dbReference>
<dbReference type="RefSeq" id="WP_010926217.1">
    <property type="nucleotide sequence ID" value="NC_002927.3"/>
</dbReference>
<dbReference type="GO" id="GO:0019867">
    <property type="term" value="C:outer membrane"/>
    <property type="evidence" value="ECO:0007669"/>
    <property type="project" value="InterPro"/>
</dbReference>
<dbReference type="KEGG" id="bbr:BB1649"/>
<keyword evidence="1 2" id="KW-0732">Signal</keyword>
<dbReference type="InterPro" id="IPR011050">
    <property type="entry name" value="Pectin_lyase_fold/virulence"/>
</dbReference>
<feature type="signal peptide" evidence="2">
    <location>
        <begin position="1"/>
        <end position="30"/>
    </location>
</feature>
<evidence type="ECO:0000313" key="5">
    <source>
        <dbReference type="Proteomes" id="UP000001027"/>
    </source>
</evidence>
<sequence>MVGRSCHRAGWLYRATFLLYAANCAYPANAQSVSGFGQVSNGPIQSPHWVVGGELIVGDTGAGTLLIEAGGTVLNDWAYIGSDNGAVGTLTVSGHDGAGAASTWTTVEDVSIGVASGSRGTLEVLGGAMAQSGWGTIGVAAGSVGSVTVSGTGSVWNIATVNSFQIGSSGSGTLWIDQGGAVYSGQGVIGWNPGSDGHVTVLGPATVWNPLNNIYVGLGGTGELAIRDGAAVATAGSSSPGAAASIYIGTSAGSAGTVTVSSATADTSTLTSTDRIEIGSGGAGVLTVAKGGMVGVASDAWIAITGTSSGTLNLTGDASGRGVLETGSVIKGVGNATFNLDGGVLRANRDEANFLNGFSTQAVGSGGAWFDTNAHDVGVVTAFSGTSSFNKLGAGTLTLSGNSAAFTGNTDIQAGTLQVDGILGGPVDVLGGARLTGTGRVGATANKGTIAPGPRSGFGTLTIAGDYAAQGGNLEIRTQLGADDSPTDRLVITGASAGVTPVTVENIGGTGASTQRGIQVVQVNGASAGRFNLANGDYVIEGHPALVAGAYGYVLQQDAADGDWYLRSSLPDPGAPQGGDGLPGAGEPVLYQPGVPVYEAYANTLLHLSRLSTLRQRVGNRLYDSADVGRNGVWSRVEGSASQLDPSASTTGERQDVDSWKVQFGVDRILAGGQEGSRLVGGLALQYGKADTRVSSIYGNGTVDTTAYGLTPTLTWYGRDGAYVDAQAQAIWFDSDLSSRLAGKLKDGRKAHGYGLGIEAGKAFGLREGLALIPQAQLSYASTRFDSFNDRFGARVEDDKGDSLQGRLGIALDYKSSWQASGANRESSVFGIVNVKHEFLDGTRVRVAGVPVSSRMARTWGSVGVGADYGWGERYAIYGQVDADADFAGSYILTATAGFRMMF</sequence>
<dbReference type="PROSITE" id="PS51208">
    <property type="entry name" value="AUTOTRANSPORTER"/>
    <property type="match status" value="1"/>
</dbReference>
<dbReference type="EMBL" id="BX640442">
    <property type="protein sequence ID" value="CAE32146.1"/>
    <property type="molecule type" value="Genomic_DNA"/>
</dbReference>
<evidence type="ECO:0000256" key="1">
    <source>
        <dbReference type="ARBA" id="ARBA00022729"/>
    </source>
</evidence>
<name>A0A0H3LTG7_BORBR</name>
<dbReference type="NCBIfam" id="TIGR01414">
    <property type="entry name" value="autotrans_barl"/>
    <property type="match status" value="1"/>
</dbReference>
<dbReference type="HOGENOM" id="CLU_002551_3_0_4"/>
<dbReference type="NCBIfam" id="TIGR02601">
    <property type="entry name" value="autotrns_rpt"/>
    <property type="match status" value="1"/>
</dbReference>
<dbReference type="Gene3D" id="2.160.20.20">
    <property type="match status" value="1"/>
</dbReference>
<dbReference type="Proteomes" id="UP000001027">
    <property type="component" value="Chromosome"/>
</dbReference>
<dbReference type="InterPro" id="IPR043990">
    <property type="entry name" value="AC_1"/>
</dbReference>
<dbReference type="PANTHER" id="PTHR35037">
    <property type="entry name" value="C-TERMINAL REGION OF AIDA-LIKE PROTEIN"/>
    <property type="match status" value="1"/>
</dbReference>
<reference evidence="4 5" key="1">
    <citation type="journal article" date="2003" name="Nat. Genet.">
        <title>Comparative analysis of the genome sequences of Bordetella pertussis, Bordetella parapertussis and Bordetella bronchiseptica.</title>
        <authorList>
            <person name="Parkhill J."/>
            <person name="Sebaihia M."/>
            <person name="Preston A."/>
            <person name="Murphy L.D."/>
            <person name="Thomson N.R."/>
            <person name="Harris D.E."/>
            <person name="Holden M.T.G."/>
            <person name="Churcher C.M."/>
            <person name="Bentley S.D."/>
            <person name="Mungall K.L."/>
            <person name="Cerdeno-Tarraga A.-M."/>
            <person name="Temple L."/>
            <person name="James K.D."/>
            <person name="Harris B."/>
            <person name="Quail M.A."/>
            <person name="Achtman M."/>
            <person name="Atkin R."/>
            <person name="Baker S."/>
            <person name="Basham D."/>
            <person name="Bason N."/>
            <person name="Cherevach I."/>
            <person name="Chillingworth T."/>
            <person name="Collins M."/>
            <person name="Cronin A."/>
            <person name="Davis P."/>
            <person name="Doggett J."/>
            <person name="Feltwell T."/>
            <person name="Goble A."/>
            <person name="Hamlin N."/>
            <person name="Hauser H."/>
            <person name="Holroyd S."/>
            <person name="Jagels K."/>
            <person name="Leather S."/>
            <person name="Moule S."/>
            <person name="Norberczak H."/>
            <person name="O'Neil S."/>
            <person name="Ormond D."/>
            <person name="Price C."/>
            <person name="Rabbinowitsch E."/>
            <person name="Rutter S."/>
            <person name="Sanders M."/>
            <person name="Saunders D."/>
            <person name="Seeger K."/>
            <person name="Sharp S."/>
            <person name="Simmonds M."/>
            <person name="Skelton J."/>
            <person name="Squares R."/>
            <person name="Squares S."/>
            <person name="Stevens K."/>
            <person name="Unwin L."/>
            <person name="Whitehead S."/>
            <person name="Barrell B.G."/>
            <person name="Maskell D.J."/>
        </authorList>
    </citation>
    <scope>NUCLEOTIDE SEQUENCE [LARGE SCALE GENOMIC DNA]</scope>
    <source>
        <strain evidence="4 5">ATCC BAA-588 / NCTC 13252 / RB50</strain>
    </source>
</reference>
<dbReference type="InterPro" id="IPR012332">
    <property type="entry name" value="Autotransporter_pectin_lyase_C"/>
</dbReference>
<dbReference type="SUPFAM" id="SSF51126">
    <property type="entry name" value="Pectin lyase-like"/>
    <property type="match status" value="1"/>
</dbReference>
<dbReference type="PANTHER" id="PTHR35037:SF3">
    <property type="entry name" value="C-TERMINAL REGION OF AIDA-LIKE PROTEIN"/>
    <property type="match status" value="1"/>
</dbReference>
<evidence type="ECO:0000259" key="3">
    <source>
        <dbReference type="PROSITE" id="PS51208"/>
    </source>
</evidence>
<evidence type="ECO:0000256" key="2">
    <source>
        <dbReference type="SAM" id="SignalP"/>
    </source>
</evidence>
<dbReference type="InterPro" id="IPR013425">
    <property type="entry name" value="Autotrns_rpt"/>
</dbReference>
<dbReference type="InterPro" id="IPR006315">
    <property type="entry name" value="OM_autotransptr_brl_dom"/>
</dbReference>
<organism evidence="4 5">
    <name type="scientific">Bordetella bronchiseptica (strain ATCC BAA-588 / NCTC 13252 / RB50)</name>
    <name type="common">Alcaligenes bronchisepticus</name>
    <dbReference type="NCBI Taxonomy" id="257310"/>
    <lineage>
        <taxon>Bacteria</taxon>
        <taxon>Pseudomonadati</taxon>
        <taxon>Pseudomonadota</taxon>
        <taxon>Betaproteobacteria</taxon>
        <taxon>Burkholderiales</taxon>
        <taxon>Alcaligenaceae</taxon>
        <taxon>Bordetella</taxon>
    </lineage>
</organism>
<dbReference type="Gene3D" id="2.40.128.130">
    <property type="entry name" value="Autotransporter beta-domain"/>
    <property type="match status" value="1"/>
</dbReference>
<dbReference type="NCBIfam" id="TIGR04393">
    <property type="entry name" value="rpt_T5SS_PEPC"/>
    <property type="match status" value="3"/>
</dbReference>
<evidence type="ECO:0000313" key="4">
    <source>
        <dbReference type="EMBL" id="CAE32146.1"/>
    </source>
</evidence>
<dbReference type="AlphaFoldDB" id="A0A0H3LTG7"/>